<dbReference type="PANTHER" id="PTHR21621">
    <property type="entry name" value="RIBOSOMAL PROTEIN S6 MODIFICATION PROTEIN"/>
    <property type="match status" value="1"/>
</dbReference>
<dbReference type="OrthoDB" id="7869153at2"/>
<evidence type="ECO:0000313" key="2">
    <source>
        <dbReference type="EMBL" id="PZD94261.1"/>
    </source>
</evidence>
<dbReference type="InterPro" id="IPR026838">
    <property type="entry name" value="YheC/D"/>
</dbReference>
<dbReference type="SUPFAM" id="SSF56059">
    <property type="entry name" value="Glutathione synthetase ATP-binding domain-like"/>
    <property type="match status" value="1"/>
</dbReference>
<dbReference type="Pfam" id="PF14398">
    <property type="entry name" value="ATPgrasp_YheCD"/>
    <property type="match status" value="1"/>
</dbReference>
<dbReference type="GO" id="GO:0043774">
    <property type="term" value="F:coenzyme F420-2 alpha-glutamyl ligase activity"/>
    <property type="evidence" value="ECO:0007669"/>
    <property type="project" value="TreeGrafter"/>
</dbReference>
<reference evidence="2 3" key="1">
    <citation type="submission" date="2018-06" db="EMBL/GenBank/DDBJ databases">
        <title>Paenibacillus imtechensis sp. nov.</title>
        <authorList>
            <person name="Pinnaka A.K."/>
            <person name="Singh H."/>
            <person name="Kaur M."/>
        </authorList>
    </citation>
    <scope>NUCLEOTIDE SEQUENCE [LARGE SCALE GENOMIC DNA]</scope>
    <source>
        <strain evidence="2 3">SMB1</strain>
    </source>
</reference>
<dbReference type="EMBL" id="QKRB01000053">
    <property type="protein sequence ID" value="PZD94261.1"/>
    <property type="molecule type" value="Genomic_DNA"/>
</dbReference>
<dbReference type="Gene3D" id="3.30.470.20">
    <property type="entry name" value="ATP-grasp fold, B domain"/>
    <property type="match status" value="1"/>
</dbReference>
<sequence>MANPVLGILTLYLNEKRVLEERPVYQRMTSAARRLGMDVFVFTPEDVNYKQDRIHALIYDPETRHWSRKWTTFPQIIFDRCRIQKSKRFERLKYFRAKYANHLFLNRPMRNKWTVYRTLSQDSRFRPHLPETRMYHSSRDLKEMLDKYPLLYLKPFNGTGGRGILRIQKDKGRLLIQGRDLSRRIIRPQRVLPQALLGRLSSWNLKERKYLVQQGIQLKLDNGRVHDYRMLVQKNGNGVWEVTGCAGRVGAAGSVTSNLHGGGRAERMDDLLRQWIGNEAHVARIKQHADAFGLGVARFLEQAYGGLCELALDIAIDRSGQIWLLEVNPKPAREVFARIGEEETYYKAIVRPLEYALWVYSQRSRSKGLKSRTSKRRPRTRPLQGSRTGHQSILKNNEGPGLI</sequence>
<feature type="compositionally biased region" description="Polar residues" evidence="1">
    <location>
        <begin position="385"/>
        <end position="395"/>
    </location>
</feature>
<evidence type="ECO:0000313" key="3">
    <source>
        <dbReference type="Proteomes" id="UP000249522"/>
    </source>
</evidence>
<keyword evidence="3" id="KW-1185">Reference proteome</keyword>
<feature type="compositionally biased region" description="Basic residues" evidence="1">
    <location>
        <begin position="369"/>
        <end position="380"/>
    </location>
</feature>
<dbReference type="GO" id="GO:0005737">
    <property type="term" value="C:cytoplasm"/>
    <property type="evidence" value="ECO:0007669"/>
    <property type="project" value="TreeGrafter"/>
</dbReference>
<proteinExistence type="predicted"/>
<dbReference type="AlphaFoldDB" id="A0A2W1LQZ2"/>
<comment type="caution">
    <text evidence="2">The sequence shown here is derived from an EMBL/GenBank/DDBJ whole genome shotgun (WGS) entry which is preliminary data.</text>
</comment>
<dbReference type="Proteomes" id="UP000249522">
    <property type="component" value="Unassembled WGS sequence"/>
</dbReference>
<dbReference type="PANTHER" id="PTHR21621:SF2">
    <property type="entry name" value="COENZYME GAMMA-F420-2:ALPHA-L-GLUTAMATE LIGASE"/>
    <property type="match status" value="1"/>
</dbReference>
<protein>
    <submittedName>
        <fullName evidence="2">YheC/YheD family protein</fullName>
    </submittedName>
</protein>
<organism evidence="2 3">
    <name type="scientific">Paenibacillus sambharensis</name>
    <dbReference type="NCBI Taxonomy" id="1803190"/>
    <lineage>
        <taxon>Bacteria</taxon>
        <taxon>Bacillati</taxon>
        <taxon>Bacillota</taxon>
        <taxon>Bacilli</taxon>
        <taxon>Bacillales</taxon>
        <taxon>Paenibacillaceae</taxon>
        <taxon>Paenibacillus</taxon>
    </lineage>
</organism>
<feature type="region of interest" description="Disordered" evidence="1">
    <location>
        <begin position="369"/>
        <end position="403"/>
    </location>
</feature>
<gene>
    <name evidence="2" type="ORF">DNH61_17755</name>
</gene>
<accession>A0A2W1LQZ2</accession>
<dbReference type="RefSeq" id="WP_111148029.1">
    <property type="nucleotide sequence ID" value="NZ_QKRB01000053.1"/>
</dbReference>
<evidence type="ECO:0000256" key="1">
    <source>
        <dbReference type="SAM" id="MobiDB-lite"/>
    </source>
</evidence>
<name>A0A2W1LQZ2_9BACL</name>